<dbReference type="RefSeq" id="WP_107827331.1">
    <property type="nucleotide sequence ID" value="NZ_CP160205.1"/>
</dbReference>
<dbReference type="EMBL" id="QAOQ01000002">
    <property type="protein sequence ID" value="PTQ99401.1"/>
    <property type="molecule type" value="Genomic_DNA"/>
</dbReference>
<keyword evidence="2" id="KW-1185">Reference proteome</keyword>
<dbReference type="AlphaFoldDB" id="A0A2T5JCB3"/>
<gene>
    <name evidence="1" type="ORF">C8P68_102222</name>
</gene>
<name>A0A2T5JCB3_9SPHI</name>
<organism evidence="1 2">
    <name type="scientific">Mucilaginibacter yixingensis</name>
    <dbReference type="NCBI Taxonomy" id="1295612"/>
    <lineage>
        <taxon>Bacteria</taxon>
        <taxon>Pseudomonadati</taxon>
        <taxon>Bacteroidota</taxon>
        <taxon>Sphingobacteriia</taxon>
        <taxon>Sphingobacteriales</taxon>
        <taxon>Sphingobacteriaceae</taxon>
        <taxon>Mucilaginibacter</taxon>
    </lineage>
</organism>
<comment type="caution">
    <text evidence="1">The sequence shown here is derived from an EMBL/GenBank/DDBJ whole genome shotgun (WGS) entry which is preliminary data.</text>
</comment>
<protein>
    <submittedName>
        <fullName evidence="1">Uncharacterized protein</fullName>
    </submittedName>
</protein>
<accession>A0A2T5JCB3</accession>
<evidence type="ECO:0000313" key="2">
    <source>
        <dbReference type="Proteomes" id="UP000244168"/>
    </source>
</evidence>
<proteinExistence type="predicted"/>
<sequence length="121" mass="13286">MILCCGCQPTTQAGQSSQDKHVLVSVSVPTHGIEVTRLDHQYDDVTDTYQIEATIKNRTKAPISLQMIVHYLDANGKERAQSTGVTHHNIGVGESAAFLSVWFFTGVDNLPKNAKVSFEKL</sequence>
<evidence type="ECO:0000313" key="1">
    <source>
        <dbReference type="EMBL" id="PTQ99401.1"/>
    </source>
</evidence>
<dbReference type="Proteomes" id="UP000244168">
    <property type="component" value="Unassembled WGS sequence"/>
</dbReference>
<reference evidence="1 2" key="1">
    <citation type="submission" date="2018-04" db="EMBL/GenBank/DDBJ databases">
        <title>Genomic Encyclopedia of Archaeal and Bacterial Type Strains, Phase II (KMG-II): from individual species to whole genera.</title>
        <authorList>
            <person name="Goeker M."/>
        </authorList>
    </citation>
    <scope>NUCLEOTIDE SEQUENCE [LARGE SCALE GENOMIC DNA]</scope>
    <source>
        <strain evidence="1 2">DSM 26809</strain>
    </source>
</reference>